<name>A0A418M823_9BACT</name>
<keyword evidence="3 6" id="KW-0808">Transferase</keyword>
<evidence type="ECO:0000256" key="4">
    <source>
        <dbReference type="SAM" id="Phobius"/>
    </source>
</evidence>
<keyword evidence="4" id="KW-0472">Membrane</keyword>
<evidence type="ECO:0000256" key="3">
    <source>
        <dbReference type="ARBA" id="ARBA00022679"/>
    </source>
</evidence>
<dbReference type="GO" id="GO:0016757">
    <property type="term" value="F:glycosyltransferase activity"/>
    <property type="evidence" value="ECO:0007669"/>
    <property type="project" value="UniProtKB-KW"/>
</dbReference>
<dbReference type="InterPro" id="IPR001173">
    <property type="entry name" value="Glyco_trans_2-like"/>
</dbReference>
<dbReference type="InterPro" id="IPR029044">
    <property type="entry name" value="Nucleotide-diphossugar_trans"/>
</dbReference>
<evidence type="ECO:0000256" key="1">
    <source>
        <dbReference type="ARBA" id="ARBA00006739"/>
    </source>
</evidence>
<reference evidence="6 7" key="1">
    <citation type="submission" date="2018-08" db="EMBL/GenBank/DDBJ databases">
        <title>Fibrisoma montanum sp. nov., isolated from Danxia mountain soil.</title>
        <authorList>
            <person name="Huang Y."/>
        </authorList>
    </citation>
    <scope>NUCLEOTIDE SEQUENCE [LARGE SCALE GENOMIC DNA]</scope>
    <source>
        <strain evidence="6 7">HYT19</strain>
    </source>
</reference>
<organism evidence="6 7">
    <name type="scientific">Fibrisoma montanum</name>
    <dbReference type="NCBI Taxonomy" id="2305895"/>
    <lineage>
        <taxon>Bacteria</taxon>
        <taxon>Pseudomonadati</taxon>
        <taxon>Bacteroidota</taxon>
        <taxon>Cytophagia</taxon>
        <taxon>Cytophagales</taxon>
        <taxon>Spirosomataceae</taxon>
        <taxon>Fibrisoma</taxon>
    </lineage>
</organism>
<dbReference type="Gene3D" id="3.90.550.10">
    <property type="entry name" value="Spore Coat Polysaccharide Biosynthesis Protein SpsA, Chain A"/>
    <property type="match status" value="1"/>
</dbReference>
<comment type="caution">
    <text evidence="6">The sequence shown here is derived from an EMBL/GenBank/DDBJ whole genome shotgun (WGS) entry which is preliminary data.</text>
</comment>
<evidence type="ECO:0000256" key="2">
    <source>
        <dbReference type="ARBA" id="ARBA00022676"/>
    </source>
</evidence>
<dbReference type="CDD" id="cd04186">
    <property type="entry name" value="GT_2_like_c"/>
    <property type="match status" value="1"/>
</dbReference>
<feature type="domain" description="Glycosyltransferase 2-like" evidence="5">
    <location>
        <begin position="6"/>
        <end position="174"/>
    </location>
</feature>
<dbReference type="Pfam" id="PF00535">
    <property type="entry name" value="Glycos_transf_2"/>
    <property type="match status" value="1"/>
</dbReference>
<evidence type="ECO:0000313" key="6">
    <source>
        <dbReference type="EMBL" id="RIV22289.1"/>
    </source>
</evidence>
<dbReference type="PANTHER" id="PTHR43179">
    <property type="entry name" value="RHAMNOSYLTRANSFERASE WBBL"/>
    <property type="match status" value="1"/>
</dbReference>
<protein>
    <submittedName>
        <fullName evidence="6">Glycosyltransferase family 2 protein</fullName>
    </submittedName>
</protein>
<evidence type="ECO:0000259" key="5">
    <source>
        <dbReference type="Pfam" id="PF00535"/>
    </source>
</evidence>
<keyword evidence="4" id="KW-0812">Transmembrane</keyword>
<keyword evidence="7" id="KW-1185">Reference proteome</keyword>
<keyword evidence="4" id="KW-1133">Transmembrane helix</keyword>
<gene>
    <name evidence="6" type="ORF">DYU11_14800</name>
</gene>
<dbReference type="PANTHER" id="PTHR43179:SF12">
    <property type="entry name" value="GALACTOFURANOSYLTRANSFERASE GLFT2"/>
    <property type="match status" value="1"/>
</dbReference>
<dbReference type="AlphaFoldDB" id="A0A418M823"/>
<comment type="similarity">
    <text evidence="1">Belongs to the glycosyltransferase 2 family.</text>
</comment>
<dbReference type="OrthoDB" id="9771846at2"/>
<feature type="transmembrane region" description="Helical" evidence="4">
    <location>
        <begin position="244"/>
        <end position="262"/>
    </location>
</feature>
<keyword evidence="2" id="KW-0328">Glycosyltransferase</keyword>
<dbReference type="Proteomes" id="UP000283523">
    <property type="component" value="Unassembled WGS sequence"/>
</dbReference>
<dbReference type="SUPFAM" id="SSF53448">
    <property type="entry name" value="Nucleotide-diphospho-sugar transferases"/>
    <property type="match status" value="1"/>
</dbReference>
<accession>A0A418M823</accession>
<sequence length="342" mass="38776">MNIELSIVIVSYNSFTDLQRCLPTITEQSVDFSYEIIVVDNHGADGVANWLSVSYPNIILIVNPVNNGYAGGNNLGVQHARGKWVFLLNPDTELRKDSLAQLMKSARDLPDALLNPKLLNPDGTINACGNQMHFTGITTCRGLNQPFNTFTTLHTIPLLSGAAIIGRAEVFRRLGGFDERYFMYFEDTDFSLRARRQGIQLVCESRAEVVHHYTLSLSAGKFYFLERNRLLTFLKIFSRNTLRALLPALLLTELLTWVYGLRGWSFLKSRFRTYKYIWANRSLINQEHQHLTRQLANVSDTALLAGSELSLPFASLLPKPFSSVADAILTTMYRLLIPRRLR</sequence>
<proteinExistence type="inferred from homology"/>
<evidence type="ECO:0000313" key="7">
    <source>
        <dbReference type="Proteomes" id="UP000283523"/>
    </source>
</evidence>
<dbReference type="RefSeq" id="WP_119668474.1">
    <property type="nucleotide sequence ID" value="NZ_QXED01000004.1"/>
</dbReference>
<dbReference type="EMBL" id="QXED01000004">
    <property type="protein sequence ID" value="RIV22289.1"/>
    <property type="molecule type" value="Genomic_DNA"/>
</dbReference>